<dbReference type="AlphaFoldDB" id="A0A5B6W1F9"/>
<feature type="domain" description="RNase H type-1" evidence="3">
    <location>
        <begin position="794"/>
        <end position="913"/>
    </location>
</feature>
<dbReference type="InterPro" id="IPR043502">
    <property type="entry name" value="DNA/RNA_pol_sf"/>
</dbReference>
<keyword evidence="5" id="KW-1185">Reference proteome</keyword>
<dbReference type="Proteomes" id="UP000325315">
    <property type="component" value="Unassembled WGS sequence"/>
</dbReference>
<dbReference type="PANTHER" id="PTHR46890:SF48">
    <property type="entry name" value="RNA-DIRECTED DNA POLYMERASE"/>
    <property type="match status" value="1"/>
</dbReference>
<keyword evidence="4" id="KW-0808">Transferase</keyword>
<feature type="domain" description="Reverse transcriptase" evidence="2">
    <location>
        <begin position="319"/>
        <end position="544"/>
    </location>
</feature>
<keyword evidence="1" id="KW-0472">Membrane</keyword>
<keyword evidence="1" id="KW-0812">Transmembrane</keyword>
<dbReference type="Gene3D" id="3.30.420.10">
    <property type="entry name" value="Ribonuclease H-like superfamily/Ribonuclease H"/>
    <property type="match status" value="1"/>
</dbReference>
<dbReference type="PANTHER" id="PTHR46890">
    <property type="entry name" value="NON-LTR RETROLELEMENT REVERSE TRANSCRIPTASE-LIKE PROTEIN-RELATED"/>
    <property type="match status" value="1"/>
</dbReference>
<organism evidence="4 5">
    <name type="scientific">Gossypium australe</name>
    <dbReference type="NCBI Taxonomy" id="47621"/>
    <lineage>
        <taxon>Eukaryota</taxon>
        <taxon>Viridiplantae</taxon>
        <taxon>Streptophyta</taxon>
        <taxon>Embryophyta</taxon>
        <taxon>Tracheophyta</taxon>
        <taxon>Spermatophyta</taxon>
        <taxon>Magnoliopsida</taxon>
        <taxon>eudicotyledons</taxon>
        <taxon>Gunneridae</taxon>
        <taxon>Pentapetalae</taxon>
        <taxon>rosids</taxon>
        <taxon>malvids</taxon>
        <taxon>Malvales</taxon>
        <taxon>Malvaceae</taxon>
        <taxon>Malvoideae</taxon>
        <taxon>Gossypium</taxon>
    </lineage>
</organism>
<evidence type="ECO:0000259" key="3">
    <source>
        <dbReference type="Pfam" id="PF13456"/>
    </source>
</evidence>
<proteinExistence type="predicted"/>
<dbReference type="SUPFAM" id="SSF53098">
    <property type="entry name" value="Ribonuclease H-like"/>
    <property type="match status" value="1"/>
</dbReference>
<feature type="transmembrane region" description="Helical" evidence="1">
    <location>
        <begin position="155"/>
        <end position="179"/>
    </location>
</feature>
<dbReference type="CDD" id="cd06222">
    <property type="entry name" value="RNase_H_like"/>
    <property type="match status" value="1"/>
</dbReference>
<accession>A0A5B6W1F9</accession>
<name>A0A5B6W1F9_9ROSI</name>
<dbReference type="InterPro" id="IPR052343">
    <property type="entry name" value="Retrotransposon-Effector_Assoc"/>
</dbReference>
<dbReference type="GO" id="GO:0004523">
    <property type="term" value="F:RNA-DNA hybrid ribonuclease activity"/>
    <property type="evidence" value="ECO:0007669"/>
    <property type="project" value="InterPro"/>
</dbReference>
<dbReference type="OrthoDB" id="1932527at2759"/>
<dbReference type="InterPro" id="IPR036397">
    <property type="entry name" value="RNaseH_sf"/>
</dbReference>
<dbReference type="InterPro" id="IPR002156">
    <property type="entry name" value="RNaseH_domain"/>
</dbReference>
<dbReference type="InterPro" id="IPR044730">
    <property type="entry name" value="RNase_H-like_dom_plant"/>
</dbReference>
<dbReference type="Pfam" id="PF00078">
    <property type="entry name" value="RVT_1"/>
    <property type="match status" value="1"/>
</dbReference>
<evidence type="ECO:0000313" key="5">
    <source>
        <dbReference type="Proteomes" id="UP000325315"/>
    </source>
</evidence>
<gene>
    <name evidence="4" type="ORF">EPI10_025367</name>
</gene>
<keyword evidence="1" id="KW-1133">Transmembrane helix</keyword>
<dbReference type="SUPFAM" id="SSF56672">
    <property type="entry name" value="DNA/RNA polymerases"/>
    <property type="match status" value="1"/>
</dbReference>
<dbReference type="InterPro" id="IPR000477">
    <property type="entry name" value="RT_dom"/>
</dbReference>
<sequence>MVFLMETKLDKKRMEKVRKSCGLLNGIEVETEGTRGGLCLAWKDDIDVTLRSFSNWHLDVMVKEEGSQEEWRFTGLYGSPYLRYQNLVWNLLRKLSQEDHKRMEMFRDTLEECNLMNIGYSGVWYTWERGNLPETNIRERLDRGWQMKNGGISSLLVAFIISPIPHLIIALYLSIMITYGDRNTAYFHNCATARRSANSISKLILDKGQEINDESIIQEGAKIYFENLFTSKGVADPREILEGIEGSISVEINESLQAPFREDEVRMALKGMGPTKAPGPDGFPAIFFQKYWHIVGKEVLRFCLGVLNEGKEAGSANMTNIVLIPKVQSVFVPGRLISDNILLAYEILHTFRQKRTGKKGYMAVKLDMSKAYDKVEWAFLKEVMNKIGFASNWIELIMRCVTSVSYAVTINGNRGRIFKPTRGLRQVDPLSPFLFLIYSEGLSALMGIAKKKGLIRGAKASRKGPEISHLLFADDCLMFGEATEKGARVLKDILKVYENCSGQCVNFGKSLIFYNTNTNEESKGAVLRLLGVRSSSSPEKYLGLPNMVGRRKNEAFQNMGTLEKGLVWKVGTGAHILIRQDNLIPGYVNGRLLSRFDHLQYNKVTELISNNVREWNKDLIVNTFLEDVAELILRVPLSIEPHDDFLAWNGEPSGVFSVLHARRLGNSSVCSRCCGGEETLNHLFRECPVSAEIWKLLSDVDLTRFTNLEFSKWLTSAMVSLPLERCRLFCIALWSIWGDKNSRIHDKSTRSSQEIVRFINSYLQELDEIRINISKSLNENSKWQNPPENRFKINFDGDFDGRNKISASGVVVRDSRGNVISSSAVIHRGVQTAFEAEALACRRATQVALDMEKEGSIIEGDSLTVIKKCQNPDQDKSQLSPYIFDVHHMKSRDRSLKHEFTQRSANNLEHVLAVESLRRREEFYLLNRVPVFADAQARSDSEREPD</sequence>
<reference evidence="5" key="1">
    <citation type="journal article" date="2019" name="Plant Biotechnol. J.">
        <title>Genome sequencing of the Australian wild diploid species Gossypium australe highlights disease resistance and delayed gland morphogenesis.</title>
        <authorList>
            <person name="Cai Y."/>
            <person name="Cai X."/>
            <person name="Wang Q."/>
            <person name="Wang P."/>
            <person name="Zhang Y."/>
            <person name="Cai C."/>
            <person name="Xu Y."/>
            <person name="Wang K."/>
            <person name="Zhou Z."/>
            <person name="Wang C."/>
            <person name="Geng S."/>
            <person name="Li B."/>
            <person name="Dong Q."/>
            <person name="Hou Y."/>
            <person name="Wang H."/>
            <person name="Ai P."/>
            <person name="Liu Z."/>
            <person name="Yi F."/>
            <person name="Sun M."/>
            <person name="An G."/>
            <person name="Cheng J."/>
            <person name="Zhang Y."/>
            <person name="Shi Q."/>
            <person name="Xie Y."/>
            <person name="Shi X."/>
            <person name="Chang Y."/>
            <person name="Huang F."/>
            <person name="Chen Y."/>
            <person name="Hong S."/>
            <person name="Mi L."/>
            <person name="Sun Q."/>
            <person name="Zhang L."/>
            <person name="Zhou B."/>
            <person name="Peng R."/>
            <person name="Zhang X."/>
            <person name="Liu F."/>
        </authorList>
    </citation>
    <scope>NUCLEOTIDE SEQUENCE [LARGE SCALE GENOMIC DNA]</scope>
    <source>
        <strain evidence="5">cv. PA1801</strain>
    </source>
</reference>
<keyword evidence="4" id="KW-0548">Nucleotidyltransferase</keyword>
<evidence type="ECO:0000313" key="4">
    <source>
        <dbReference type="EMBL" id="KAA3475146.1"/>
    </source>
</evidence>
<protein>
    <submittedName>
        <fullName evidence="4">Reverse transcriptase</fullName>
    </submittedName>
</protein>
<dbReference type="InterPro" id="IPR012337">
    <property type="entry name" value="RNaseH-like_sf"/>
</dbReference>
<dbReference type="GO" id="GO:0003676">
    <property type="term" value="F:nucleic acid binding"/>
    <property type="evidence" value="ECO:0007669"/>
    <property type="project" value="InterPro"/>
</dbReference>
<dbReference type="CDD" id="cd01650">
    <property type="entry name" value="RT_nLTR_like"/>
    <property type="match status" value="1"/>
</dbReference>
<dbReference type="Pfam" id="PF13456">
    <property type="entry name" value="RVT_3"/>
    <property type="match status" value="1"/>
</dbReference>
<evidence type="ECO:0000256" key="1">
    <source>
        <dbReference type="SAM" id="Phobius"/>
    </source>
</evidence>
<keyword evidence="4" id="KW-0695">RNA-directed DNA polymerase</keyword>
<dbReference type="GO" id="GO:0003964">
    <property type="term" value="F:RNA-directed DNA polymerase activity"/>
    <property type="evidence" value="ECO:0007669"/>
    <property type="project" value="UniProtKB-KW"/>
</dbReference>
<evidence type="ECO:0000259" key="2">
    <source>
        <dbReference type="Pfam" id="PF00078"/>
    </source>
</evidence>
<comment type="caution">
    <text evidence="4">The sequence shown here is derived from an EMBL/GenBank/DDBJ whole genome shotgun (WGS) entry which is preliminary data.</text>
</comment>
<dbReference type="EMBL" id="SMMG02000005">
    <property type="protein sequence ID" value="KAA3475146.1"/>
    <property type="molecule type" value="Genomic_DNA"/>
</dbReference>